<dbReference type="InterPro" id="IPR050154">
    <property type="entry name" value="UbiB_kinase"/>
</dbReference>
<feature type="transmembrane region" description="Helical" evidence="2">
    <location>
        <begin position="526"/>
        <end position="546"/>
    </location>
</feature>
<proteinExistence type="inferred from homology"/>
<dbReference type="SUPFAM" id="SSF56112">
    <property type="entry name" value="Protein kinase-like (PK-like)"/>
    <property type="match status" value="1"/>
</dbReference>
<dbReference type="PANTHER" id="PTHR10566">
    <property type="entry name" value="CHAPERONE-ACTIVITY OF BC1 COMPLEX CABC1 -RELATED"/>
    <property type="match status" value="1"/>
</dbReference>
<dbReference type="InterPro" id="IPR011009">
    <property type="entry name" value="Kinase-like_dom_sf"/>
</dbReference>
<dbReference type="InterPro" id="IPR004147">
    <property type="entry name" value="ABC1_dom"/>
</dbReference>
<feature type="domain" description="ABC1 atypical kinase-like" evidence="3">
    <location>
        <begin position="92"/>
        <end position="336"/>
    </location>
</feature>
<feature type="transmembrane region" description="Helical" evidence="2">
    <location>
        <begin position="493"/>
        <end position="514"/>
    </location>
</feature>
<evidence type="ECO:0000259" key="3">
    <source>
        <dbReference type="Pfam" id="PF03109"/>
    </source>
</evidence>
<evidence type="ECO:0000256" key="2">
    <source>
        <dbReference type="SAM" id="Phobius"/>
    </source>
</evidence>
<comment type="caution">
    <text evidence="4">The sequence shown here is derived from an EMBL/GenBank/DDBJ whole genome shotgun (WGS) entry which is preliminary data.</text>
</comment>
<dbReference type="Pfam" id="PF03109">
    <property type="entry name" value="ABC1"/>
    <property type="match status" value="1"/>
</dbReference>
<keyword evidence="2" id="KW-0812">Transmembrane</keyword>
<gene>
    <name evidence="4" type="ORF">SOP96_14055</name>
</gene>
<accession>A0ABU6HUV9</accession>
<protein>
    <submittedName>
        <fullName evidence="4">AarF/UbiB family protein</fullName>
    </submittedName>
</protein>
<keyword evidence="2" id="KW-0472">Membrane</keyword>
<reference evidence="4 5" key="1">
    <citation type="submission" date="2024-01" db="EMBL/GenBank/DDBJ databases">
        <title>Chryseobacterium sp. T9W2-O.</title>
        <authorList>
            <person name="Maltman C."/>
        </authorList>
    </citation>
    <scope>NUCLEOTIDE SEQUENCE [LARGE SCALE GENOMIC DNA]</scope>
    <source>
        <strain evidence="4 5">T9W2-O</strain>
    </source>
</reference>
<organism evidence="4 5">
    <name type="scientific">Chryseobacterium salviniae</name>
    <dbReference type="NCBI Taxonomy" id="3101750"/>
    <lineage>
        <taxon>Bacteria</taxon>
        <taxon>Pseudomonadati</taxon>
        <taxon>Bacteroidota</taxon>
        <taxon>Flavobacteriia</taxon>
        <taxon>Flavobacteriales</taxon>
        <taxon>Weeksellaceae</taxon>
        <taxon>Chryseobacterium group</taxon>
        <taxon>Chryseobacterium</taxon>
    </lineage>
</organism>
<keyword evidence="5" id="KW-1185">Reference proteome</keyword>
<dbReference type="RefSeq" id="WP_326321561.1">
    <property type="nucleotide sequence ID" value="NZ_JAYLAA010000044.1"/>
</dbReference>
<dbReference type="CDD" id="cd05121">
    <property type="entry name" value="ABC1_ADCK3-like"/>
    <property type="match status" value="1"/>
</dbReference>
<dbReference type="PANTHER" id="PTHR10566:SF113">
    <property type="entry name" value="PROTEIN ACTIVITY OF BC1 COMPLEX KINASE 7, CHLOROPLASTIC"/>
    <property type="match status" value="1"/>
</dbReference>
<evidence type="ECO:0000313" key="5">
    <source>
        <dbReference type="Proteomes" id="UP001348397"/>
    </source>
</evidence>
<sequence length="549" mass="62113">MFDKQQRKLKRSAKLISVLSKYGFKDLLARMNVGNKQVEISSDPNEIISKGTVYERIRLALEELGPTFVKLGQTFSNREDLLPPELIQELQKLQDKVDKVEMNVAEILESECNISVSEHFSEIQEEPLATASIAQVYKAVLTDGTQVILKIKKPDVQKIIEDDLLLIKDLEKLISSYSEIGDKLNLKQAISTFEKSLLEEVSLINEKENILQFRRNFKNSKETYVPQVYEEFSNNNILCMEFVDGIKVTDKAGLLANSISPVHVSEAGLRLFVSQILDYGFFHADPHAGNILVKKDGKVVFIDFGAVGKIPPNDKEILEDLIVSFVAKNPHKIVRYLKKMAVSYQIPDERRFEGDVEDILDFVHSTSLKEIDPHAVMNKMKDVLKDNRLYMPDYFYLLFKGIGLIEGVGRTINPDLDVVKSLHPYTKKIFAKKISPQNILKTGMDKMMTFTDNVDEIPKELRSVLQKLDENKFTVTSEIKNIDKTNQLIKSSVVNLILTMILGANIIATTIIFVSDSGPKVGEMSLVAVLGFIFSVVLTIIILLRITRK</sequence>
<evidence type="ECO:0000256" key="1">
    <source>
        <dbReference type="ARBA" id="ARBA00009670"/>
    </source>
</evidence>
<evidence type="ECO:0000313" key="4">
    <source>
        <dbReference type="EMBL" id="MEC3876844.1"/>
    </source>
</evidence>
<keyword evidence="2" id="KW-1133">Transmembrane helix</keyword>
<dbReference type="Proteomes" id="UP001348397">
    <property type="component" value="Unassembled WGS sequence"/>
</dbReference>
<comment type="similarity">
    <text evidence="1">Belongs to the protein kinase superfamily. ADCK protein kinase family.</text>
</comment>
<name>A0ABU6HUV9_9FLAO</name>
<dbReference type="EMBL" id="JAYLAA010000044">
    <property type="protein sequence ID" value="MEC3876844.1"/>
    <property type="molecule type" value="Genomic_DNA"/>
</dbReference>